<dbReference type="EMBL" id="RMBX01000005">
    <property type="protein sequence ID" value="RPD41282.1"/>
    <property type="molecule type" value="Genomic_DNA"/>
</dbReference>
<evidence type="ECO:0000259" key="1">
    <source>
        <dbReference type="Pfam" id="PF12728"/>
    </source>
</evidence>
<name>A0A3N4MBQ4_9BACT</name>
<dbReference type="GO" id="GO:0003677">
    <property type="term" value="F:DNA binding"/>
    <property type="evidence" value="ECO:0007669"/>
    <property type="project" value="UniProtKB-KW"/>
</dbReference>
<gene>
    <name evidence="2" type="ORF">EG028_11435</name>
</gene>
<dbReference type="AlphaFoldDB" id="A0A3N4MBQ4"/>
<dbReference type="RefSeq" id="WP_120516416.1">
    <property type="nucleotide sequence ID" value="NZ_QXZY01000006.1"/>
</dbReference>
<sequence length="104" mass="11948">MSEQMQFIGFSLEQARLFIEGIVTSCLQKNLPLPRDPAETPLTIREACKVLGISAPTLRKLVEMSIIRRHDLGPRKKVFYRSELEEDIKRLRSRGDLPIQNEPS</sequence>
<dbReference type="Pfam" id="PF12728">
    <property type="entry name" value="HTH_17"/>
    <property type="match status" value="1"/>
</dbReference>
<dbReference type="OrthoDB" id="678980at2"/>
<organism evidence="2 3">
    <name type="scientific">Chitinophaga barathri</name>
    <dbReference type="NCBI Taxonomy" id="1647451"/>
    <lineage>
        <taxon>Bacteria</taxon>
        <taxon>Pseudomonadati</taxon>
        <taxon>Bacteroidota</taxon>
        <taxon>Chitinophagia</taxon>
        <taxon>Chitinophagales</taxon>
        <taxon>Chitinophagaceae</taxon>
        <taxon>Chitinophaga</taxon>
    </lineage>
</organism>
<keyword evidence="3" id="KW-1185">Reference proteome</keyword>
<protein>
    <submittedName>
        <fullName evidence="2">DNA-binding protein</fullName>
    </submittedName>
</protein>
<proteinExistence type="predicted"/>
<evidence type="ECO:0000313" key="2">
    <source>
        <dbReference type="EMBL" id="RPD41282.1"/>
    </source>
</evidence>
<evidence type="ECO:0000313" key="3">
    <source>
        <dbReference type="Proteomes" id="UP000279089"/>
    </source>
</evidence>
<dbReference type="InterPro" id="IPR010093">
    <property type="entry name" value="SinI_DNA-bd"/>
</dbReference>
<keyword evidence="2" id="KW-0238">DNA-binding</keyword>
<dbReference type="Proteomes" id="UP000279089">
    <property type="component" value="Unassembled WGS sequence"/>
</dbReference>
<dbReference type="NCBIfam" id="TIGR01764">
    <property type="entry name" value="excise"/>
    <property type="match status" value="1"/>
</dbReference>
<comment type="caution">
    <text evidence="2">The sequence shown here is derived from an EMBL/GenBank/DDBJ whole genome shotgun (WGS) entry which is preliminary data.</text>
</comment>
<accession>A0A3N4MBQ4</accession>
<feature type="domain" description="Helix-turn-helix" evidence="1">
    <location>
        <begin position="42"/>
        <end position="86"/>
    </location>
</feature>
<dbReference type="InterPro" id="IPR041657">
    <property type="entry name" value="HTH_17"/>
</dbReference>
<reference evidence="3" key="1">
    <citation type="submission" date="2018-11" db="EMBL/GenBank/DDBJ databases">
        <title>Chitinophaga lutea sp.nov., isolate from arsenic contaminated soil.</title>
        <authorList>
            <person name="Zong Y."/>
        </authorList>
    </citation>
    <scope>NUCLEOTIDE SEQUENCE [LARGE SCALE GENOMIC DNA]</scope>
    <source>
        <strain evidence="3">YLT18</strain>
    </source>
</reference>